<dbReference type="AlphaFoldDB" id="A0A857KJB5"/>
<accession>A0A857KJB5</accession>
<proteinExistence type="predicted"/>
<evidence type="ECO:0000313" key="1">
    <source>
        <dbReference type="EMBL" id="QHN39732.1"/>
    </source>
</evidence>
<gene>
    <name evidence="1" type="ORF">GII30_11655</name>
</gene>
<organism evidence="1">
    <name type="scientific">Gordonia amarae</name>
    <dbReference type="NCBI Taxonomy" id="36821"/>
    <lineage>
        <taxon>Bacteria</taxon>
        <taxon>Bacillati</taxon>
        <taxon>Actinomycetota</taxon>
        <taxon>Actinomycetes</taxon>
        <taxon>Mycobacteriales</taxon>
        <taxon>Gordoniaceae</taxon>
        <taxon>Gordonia</taxon>
    </lineage>
</organism>
<dbReference type="EMBL" id="CP045810">
    <property type="protein sequence ID" value="QHN39732.1"/>
    <property type="molecule type" value="Genomic_DNA"/>
</dbReference>
<dbReference type="RefSeq" id="WP_005181918.1">
    <property type="nucleotide sequence ID" value="NZ_CP045808.1"/>
</dbReference>
<name>A0A857KJB5_9ACTN</name>
<sequence>MVAAAAATGLIGTGQAQAAPKTVTVRPALQFGFDSFAPGYRAITSSTVTYDKTAGYVKVVIRHRAALPGNVSQSESADLPMLSTAQTFQRGTSPHAITVGGDWVPGKKATGRYCVTDDFGAEDCGPVTLSRRGSTVTMIARGPQLKNQPARYLSVDSRDPAGCESSCPPAGKISERRVNLG</sequence>
<reference evidence="1" key="1">
    <citation type="journal article" date="2021" name="Nat. Microbiol.">
        <title>Cocultivation of an ultrasmall environmental parasitic bacterium with lytic ability against bacteria associated with wastewater foams.</title>
        <authorList>
            <person name="Batinovic S."/>
            <person name="Rose J.J.A."/>
            <person name="Ratcliffe J."/>
            <person name="Seviour R.J."/>
            <person name="Petrovski S."/>
        </authorList>
    </citation>
    <scope>NUCLEOTIDE SEQUENCE</scope>
    <source>
        <strain evidence="1">CON44</strain>
    </source>
</reference>
<protein>
    <submittedName>
        <fullName evidence="1">Uncharacterized protein</fullName>
    </submittedName>
</protein>